<dbReference type="AlphaFoldDB" id="A0A8B6CQX6"/>
<evidence type="ECO:0000313" key="2">
    <source>
        <dbReference type="EMBL" id="VDI09050.1"/>
    </source>
</evidence>
<feature type="compositionally biased region" description="Basic and acidic residues" evidence="1">
    <location>
        <begin position="23"/>
        <end position="34"/>
    </location>
</feature>
<protein>
    <submittedName>
        <fullName evidence="2">Uncharacterized protein</fullName>
    </submittedName>
</protein>
<dbReference type="InterPro" id="IPR012340">
    <property type="entry name" value="NA-bd_OB-fold"/>
</dbReference>
<keyword evidence="3" id="KW-1185">Reference proteome</keyword>
<dbReference type="EMBL" id="UYJE01002251">
    <property type="protein sequence ID" value="VDI09050.1"/>
    <property type="molecule type" value="Genomic_DNA"/>
</dbReference>
<feature type="compositionally biased region" description="Low complexity" evidence="1">
    <location>
        <begin position="37"/>
        <end position="48"/>
    </location>
</feature>
<sequence>MSKYYFAIKAAVLETRGIGTNKRLEKHNTSHSDDDLTTTPLASPTTDTVAETSSSIPLELEPSKKAENPYSELRLTNPIMRPRSLKVKLWREKASMTNGYSLGDKIVVKNLKVMEFRGSIFLNSMSDTKIMRGRGVFSETQELMRNIFATFLFEEGITIRCTVNNGELTYIVEPNWFAHMYQVPVPEKLRNSMDKIFKIINEKHENDTCYKFDEEARITFNYFHDNFYIVKKKQFESSSDMQILTDNGQKIKRLLEFNAENLDVTSAMACRNALFPVVLKDQRGGSNNRFPSWAVDKCFKAASFFLKPFIKR</sequence>
<dbReference type="SUPFAM" id="SSF50249">
    <property type="entry name" value="Nucleic acid-binding proteins"/>
    <property type="match status" value="1"/>
</dbReference>
<proteinExistence type="predicted"/>
<evidence type="ECO:0000313" key="3">
    <source>
        <dbReference type="Proteomes" id="UP000596742"/>
    </source>
</evidence>
<evidence type="ECO:0000256" key="1">
    <source>
        <dbReference type="SAM" id="MobiDB-lite"/>
    </source>
</evidence>
<organism evidence="2 3">
    <name type="scientific">Mytilus galloprovincialis</name>
    <name type="common">Mediterranean mussel</name>
    <dbReference type="NCBI Taxonomy" id="29158"/>
    <lineage>
        <taxon>Eukaryota</taxon>
        <taxon>Metazoa</taxon>
        <taxon>Spiralia</taxon>
        <taxon>Lophotrochozoa</taxon>
        <taxon>Mollusca</taxon>
        <taxon>Bivalvia</taxon>
        <taxon>Autobranchia</taxon>
        <taxon>Pteriomorphia</taxon>
        <taxon>Mytilida</taxon>
        <taxon>Mytiloidea</taxon>
        <taxon>Mytilidae</taxon>
        <taxon>Mytilinae</taxon>
        <taxon>Mytilus</taxon>
    </lineage>
</organism>
<comment type="caution">
    <text evidence="2">The sequence shown here is derived from an EMBL/GenBank/DDBJ whole genome shotgun (WGS) entry which is preliminary data.</text>
</comment>
<name>A0A8B6CQX6_MYTGA</name>
<accession>A0A8B6CQX6</accession>
<reference evidence="2" key="1">
    <citation type="submission" date="2018-11" db="EMBL/GenBank/DDBJ databases">
        <authorList>
            <person name="Alioto T."/>
            <person name="Alioto T."/>
        </authorList>
    </citation>
    <scope>NUCLEOTIDE SEQUENCE</scope>
</reference>
<dbReference type="Proteomes" id="UP000596742">
    <property type="component" value="Unassembled WGS sequence"/>
</dbReference>
<gene>
    <name evidence="2" type="ORF">MGAL_10B060417</name>
</gene>
<feature type="region of interest" description="Disordered" evidence="1">
    <location>
        <begin position="23"/>
        <end position="57"/>
    </location>
</feature>